<proteinExistence type="predicted"/>
<keyword evidence="2" id="KW-1185">Reference proteome</keyword>
<organism evidence="1 2">
    <name type="scientific">Portunus trituberculatus</name>
    <name type="common">Swimming crab</name>
    <name type="synonym">Neptunus trituberculatus</name>
    <dbReference type="NCBI Taxonomy" id="210409"/>
    <lineage>
        <taxon>Eukaryota</taxon>
        <taxon>Metazoa</taxon>
        <taxon>Ecdysozoa</taxon>
        <taxon>Arthropoda</taxon>
        <taxon>Crustacea</taxon>
        <taxon>Multicrustacea</taxon>
        <taxon>Malacostraca</taxon>
        <taxon>Eumalacostraca</taxon>
        <taxon>Eucarida</taxon>
        <taxon>Decapoda</taxon>
        <taxon>Pleocyemata</taxon>
        <taxon>Brachyura</taxon>
        <taxon>Eubrachyura</taxon>
        <taxon>Portunoidea</taxon>
        <taxon>Portunidae</taxon>
        <taxon>Portuninae</taxon>
        <taxon>Portunus</taxon>
    </lineage>
</organism>
<name>A0A5B7EVN9_PORTR</name>
<evidence type="ECO:0000313" key="2">
    <source>
        <dbReference type="Proteomes" id="UP000324222"/>
    </source>
</evidence>
<evidence type="ECO:0000313" key="1">
    <source>
        <dbReference type="EMBL" id="MPC37256.1"/>
    </source>
</evidence>
<protein>
    <submittedName>
        <fullName evidence="1">Uncharacterized protein</fullName>
    </submittedName>
</protein>
<dbReference type="EMBL" id="VSRR010003727">
    <property type="protein sequence ID" value="MPC37256.1"/>
    <property type="molecule type" value="Genomic_DNA"/>
</dbReference>
<dbReference type="AlphaFoldDB" id="A0A5B7EVN9"/>
<accession>A0A5B7EVN9</accession>
<gene>
    <name evidence="1" type="ORF">E2C01_030730</name>
</gene>
<reference evidence="1 2" key="1">
    <citation type="submission" date="2019-05" db="EMBL/GenBank/DDBJ databases">
        <title>Another draft genome of Portunus trituberculatus and its Hox gene families provides insights of decapod evolution.</title>
        <authorList>
            <person name="Jeong J.-H."/>
            <person name="Song I."/>
            <person name="Kim S."/>
            <person name="Choi T."/>
            <person name="Kim D."/>
            <person name="Ryu S."/>
            <person name="Kim W."/>
        </authorList>
    </citation>
    <scope>NUCLEOTIDE SEQUENCE [LARGE SCALE GENOMIC DNA]</scope>
    <source>
        <tissue evidence="1">Muscle</tissue>
    </source>
</reference>
<dbReference type="Proteomes" id="UP000324222">
    <property type="component" value="Unassembled WGS sequence"/>
</dbReference>
<sequence>MMTGEVSDDVCSKLTTPALDKRTKAGALLRYARREGEVHVDGTDSRGSLSLNFFLEMFEPVEDHQATTETHGGNSDHALPLVLTVLPHAPPH</sequence>
<comment type="caution">
    <text evidence="1">The sequence shown here is derived from an EMBL/GenBank/DDBJ whole genome shotgun (WGS) entry which is preliminary data.</text>
</comment>